<dbReference type="InterPro" id="IPR036457">
    <property type="entry name" value="PPM-type-like_dom_sf"/>
</dbReference>
<dbReference type="Gene3D" id="3.60.40.10">
    <property type="entry name" value="PPM-type phosphatase domain"/>
    <property type="match status" value="1"/>
</dbReference>
<dbReference type="EMBL" id="MCFG01000464">
    <property type="protein sequence ID" value="ORX65382.1"/>
    <property type="molecule type" value="Genomic_DNA"/>
</dbReference>
<gene>
    <name evidence="2" type="ORF">BCR32DRAFT_114904</name>
</gene>
<organism evidence="2 3">
    <name type="scientific">Anaeromyces robustus</name>
    <dbReference type="NCBI Taxonomy" id="1754192"/>
    <lineage>
        <taxon>Eukaryota</taxon>
        <taxon>Fungi</taxon>
        <taxon>Fungi incertae sedis</taxon>
        <taxon>Chytridiomycota</taxon>
        <taxon>Chytridiomycota incertae sedis</taxon>
        <taxon>Neocallimastigomycetes</taxon>
        <taxon>Neocallimastigales</taxon>
        <taxon>Neocallimastigaceae</taxon>
        <taxon>Anaeromyces</taxon>
    </lineage>
</organism>
<comment type="caution">
    <text evidence="2">The sequence shown here is derived from an EMBL/GenBank/DDBJ whole genome shotgun (WGS) entry which is preliminary data.</text>
</comment>
<reference evidence="2 3" key="2">
    <citation type="submission" date="2016-08" db="EMBL/GenBank/DDBJ databases">
        <title>Pervasive Adenine N6-methylation of Active Genes in Fungi.</title>
        <authorList>
            <consortium name="DOE Joint Genome Institute"/>
            <person name="Mondo S.J."/>
            <person name="Dannebaum R.O."/>
            <person name="Kuo R.C."/>
            <person name="Labutti K."/>
            <person name="Haridas S."/>
            <person name="Kuo A."/>
            <person name="Salamov A."/>
            <person name="Ahrendt S.R."/>
            <person name="Lipzen A."/>
            <person name="Sullivan W."/>
            <person name="Andreopoulos W.B."/>
            <person name="Clum A."/>
            <person name="Lindquist E."/>
            <person name="Daum C."/>
            <person name="Ramamoorthy G.K."/>
            <person name="Gryganskyi A."/>
            <person name="Culley D."/>
            <person name="Magnuson J.K."/>
            <person name="James T.Y."/>
            <person name="O'Malley M.A."/>
            <person name="Stajich J.E."/>
            <person name="Spatafora J.W."/>
            <person name="Visel A."/>
            <person name="Grigoriev I.V."/>
        </authorList>
    </citation>
    <scope>NUCLEOTIDE SEQUENCE [LARGE SCALE GENOMIC DNA]</scope>
    <source>
        <strain evidence="2 3">S4</strain>
    </source>
</reference>
<dbReference type="GO" id="GO:0004722">
    <property type="term" value="F:protein serine/threonine phosphatase activity"/>
    <property type="evidence" value="ECO:0007669"/>
    <property type="project" value="InterPro"/>
</dbReference>
<reference evidence="2 3" key="1">
    <citation type="submission" date="2016-08" db="EMBL/GenBank/DDBJ databases">
        <title>A Parts List for Fungal Cellulosomes Revealed by Comparative Genomics.</title>
        <authorList>
            <consortium name="DOE Joint Genome Institute"/>
            <person name="Haitjema C.H."/>
            <person name="Gilmore S.P."/>
            <person name="Henske J.K."/>
            <person name="Solomon K.V."/>
            <person name="De Groot R."/>
            <person name="Kuo A."/>
            <person name="Mondo S.J."/>
            <person name="Salamov A.A."/>
            <person name="Labutti K."/>
            <person name="Zhao Z."/>
            <person name="Chiniquy J."/>
            <person name="Barry K."/>
            <person name="Brewer H.M."/>
            <person name="Purvine S.O."/>
            <person name="Wright A.T."/>
            <person name="Boxma B."/>
            <person name="Van Alen T."/>
            <person name="Hackstein J.H."/>
            <person name="Baker S.E."/>
            <person name="Grigoriev I.V."/>
            <person name="O'Malley M.A."/>
        </authorList>
    </citation>
    <scope>NUCLEOTIDE SEQUENCE [LARGE SCALE GENOMIC DNA]</scope>
    <source>
        <strain evidence="2 3">S4</strain>
    </source>
</reference>
<accession>A0A1Y1VVQ7</accession>
<feature type="domain" description="PPM-type phosphatase" evidence="1">
    <location>
        <begin position="1"/>
        <end position="153"/>
    </location>
</feature>
<sequence>MYVINLGDSTAVLKTSEYSIPIRLTRQHLANSSYEHSKIEKRNISTDLFNECHFVTRMIGYSKLSNIINIKPEIFVRKINFECDQYIVISDRDVWSVLNMKDVDKIYNEVIGQMKDETLVSSNWPDVVAKRILYLVKNKYKIQDDISIIVLILYKKDMPKCKKKIEDISNITPLMSKEKAISFQNIFGMIGLGKNDKSGEFDSQSSIEKLDKNNNNSYAESLGNNKSDLELSLASHQKKRMSLNFEFNSKFNSKSNTTFTKENDLGGSSSSSGNLINTNKTNISTRYSSFKNYEIPIFKSYVSNEFIMEMENFLNSNAELNTVNWFKNEVRSPNRFSRIINQFNNFDETGFKSSSNYELENLGILDEEKNSIDSNSYRNIYSSNDLQDDFILNRKQ</sequence>
<dbReference type="SUPFAM" id="SSF81606">
    <property type="entry name" value="PP2C-like"/>
    <property type="match status" value="1"/>
</dbReference>
<evidence type="ECO:0000313" key="2">
    <source>
        <dbReference type="EMBL" id="ORX65382.1"/>
    </source>
</evidence>
<name>A0A1Y1VVQ7_9FUNG</name>
<dbReference type="AlphaFoldDB" id="A0A1Y1VVQ7"/>
<dbReference type="OrthoDB" id="10434225at2759"/>
<keyword evidence="3" id="KW-1185">Reference proteome</keyword>
<dbReference type="InterPro" id="IPR001932">
    <property type="entry name" value="PPM-type_phosphatase-like_dom"/>
</dbReference>
<protein>
    <recommendedName>
        <fullName evidence="1">PPM-type phosphatase domain-containing protein</fullName>
    </recommendedName>
</protein>
<dbReference type="PROSITE" id="PS51746">
    <property type="entry name" value="PPM_2"/>
    <property type="match status" value="1"/>
</dbReference>
<evidence type="ECO:0000259" key="1">
    <source>
        <dbReference type="PROSITE" id="PS51746"/>
    </source>
</evidence>
<dbReference type="Pfam" id="PF00481">
    <property type="entry name" value="PP2C"/>
    <property type="match status" value="1"/>
</dbReference>
<dbReference type="Proteomes" id="UP000193944">
    <property type="component" value="Unassembled WGS sequence"/>
</dbReference>
<dbReference type="PANTHER" id="PTHR47992">
    <property type="entry name" value="PROTEIN PHOSPHATASE"/>
    <property type="match status" value="1"/>
</dbReference>
<proteinExistence type="predicted"/>
<dbReference type="InterPro" id="IPR015655">
    <property type="entry name" value="PP2C"/>
</dbReference>
<evidence type="ECO:0000313" key="3">
    <source>
        <dbReference type="Proteomes" id="UP000193944"/>
    </source>
</evidence>